<dbReference type="Pfam" id="PF01381">
    <property type="entry name" value="HTH_3"/>
    <property type="match status" value="1"/>
</dbReference>
<comment type="caution">
    <text evidence="3">The sequence shown here is derived from an EMBL/GenBank/DDBJ whole genome shotgun (WGS) entry which is preliminary data.</text>
</comment>
<proteinExistence type="predicted"/>
<evidence type="ECO:0000259" key="2">
    <source>
        <dbReference type="PROSITE" id="PS50943"/>
    </source>
</evidence>
<dbReference type="SUPFAM" id="SSF47413">
    <property type="entry name" value="lambda repressor-like DNA-binding domains"/>
    <property type="match status" value="1"/>
</dbReference>
<sequence>MIRGDEIKRLRKSKGWTQQTLAETVGVTKTTVLDWEKDRYSPVGQNLMSLAKALGVSAAFLMGETDDPSSTQKSASIGILQAMREQTGLSIEEAAALIHLPAEDLEMMEIHEEKADDALKNKLIKAYGKYLAEKDGDIQGMGSKPKKGQSEEDLETLLKMLAAEDPDIVLRFRHVAKNATRLAPEDREFLATLFKAALGKITLEDHTDEY</sequence>
<accession>A0ABS9EQY4</accession>
<dbReference type="PANTHER" id="PTHR46558">
    <property type="entry name" value="TRACRIPTIONAL REGULATORY PROTEIN-RELATED-RELATED"/>
    <property type="match status" value="1"/>
</dbReference>
<keyword evidence="4" id="KW-1185">Reference proteome</keyword>
<organism evidence="3 4">
    <name type="scientific">Dethiosulfovibrio marinus</name>
    <dbReference type="NCBI Taxonomy" id="133532"/>
    <lineage>
        <taxon>Bacteria</taxon>
        <taxon>Thermotogati</taxon>
        <taxon>Synergistota</taxon>
        <taxon>Synergistia</taxon>
        <taxon>Synergistales</taxon>
        <taxon>Dethiosulfovibrionaceae</taxon>
        <taxon>Dethiosulfovibrio</taxon>
    </lineage>
</organism>
<dbReference type="PANTHER" id="PTHR46558:SF4">
    <property type="entry name" value="DNA-BIDING PHAGE PROTEIN"/>
    <property type="match status" value="1"/>
</dbReference>
<dbReference type="PROSITE" id="PS50943">
    <property type="entry name" value="HTH_CROC1"/>
    <property type="match status" value="1"/>
</dbReference>
<reference evidence="3 4" key="1">
    <citation type="submission" date="2022-01" db="EMBL/GenBank/DDBJ databases">
        <title>Dethiosulfovibrio faecalis sp. nov., a novel proteolytic, non-sulfur-reducing bacterium isolated from a marine aquaculture solid waste bioreactor.</title>
        <authorList>
            <person name="Grabowski S."/>
            <person name="Apolinario E."/>
            <person name="Schneider N."/>
            <person name="Marshall C.W."/>
            <person name="Sowers K.R."/>
        </authorList>
    </citation>
    <scope>NUCLEOTIDE SEQUENCE [LARGE SCALE GENOMIC DNA]</scope>
    <source>
        <strain evidence="3 4">DSM 12537</strain>
    </source>
</reference>
<dbReference type="RefSeq" id="WP_236100365.1">
    <property type="nucleotide sequence ID" value="NZ_JAKGUD010000019.1"/>
</dbReference>
<dbReference type="Proteomes" id="UP001200430">
    <property type="component" value="Unassembled WGS sequence"/>
</dbReference>
<name>A0ABS9EQY4_9BACT</name>
<dbReference type="Gene3D" id="1.10.260.40">
    <property type="entry name" value="lambda repressor-like DNA-binding domains"/>
    <property type="match status" value="1"/>
</dbReference>
<dbReference type="InterPro" id="IPR010982">
    <property type="entry name" value="Lambda_DNA-bd_dom_sf"/>
</dbReference>
<evidence type="ECO:0000313" key="4">
    <source>
        <dbReference type="Proteomes" id="UP001200430"/>
    </source>
</evidence>
<keyword evidence="1" id="KW-0238">DNA-binding</keyword>
<dbReference type="CDD" id="cd00093">
    <property type="entry name" value="HTH_XRE"/>
    <property type="match status" value="1"/>
</dbReference>
<dbReference type="InterPro" id="IPR001387">
    <property type="entry name" value="Cro/C1-type_HTH"/>
</dbReference>
<dbReference type="EMBL" id="JAKGUD010000019">
    <property type="protein sequence ID" value="MCF4143609.1"/>
    <property type="molecule type" value="Genomic_DNA"/>
</dbReference>
<gene>
    <name evidence="3" type="ORF">L2W38_12400</name>
</gene>
<feature type="domain" description="HTH cro/C1-type" evidence="2">
    <location>
        <begin position="7"/>
        <end position="61"/>
    </location>
</feature>
<evidence type="ECO:0000313" key="3">
    <source>
        <dbReference type="EMBL" id="MCF4143609.1"/>
    </source>
</evidence>
<evidence type="ECO:0000256" key="1">
    <source>
        <dbReference type="ARBA" id="ARBA00023125"/>
    </source>
</evidence>
<dbReference type="SMART" id="SM00530">
    <property type="entry name" value="HTH_XRE"/>
    <property type="match status" value="2"/>
</dbReference>
<protein>
    <submittedName>
        <fullName evidence="3">Helix-turn-helix domain-containing protein</fullName>
    </submittedName>
</protein>